<dbReference type="RefSeq" id="WP_188642323.1">
    <property type="nucleotide sequence ID" value="NZ_BMID01000001.1"/>
</dbReference>
<dbReference type="Proteomes" id="UP000603317">
    <property type="component" value="Unassembled WGS sequence"/>
</dbReference>
<reference evidence="3" key="1">
    <citation type="journal article" date="2019" name="Int. J. Syst. Evol. Microbiol.">
        <title>The Global Catalogue of Microorganisms (GCM) 10K type strain sequencing project: providing services to taxonomists for standard genome sequencing and annotation.</title>
        <authorList>
            <consortium name="The Broad Institute Genomics Platform"/>
            <consortium name="The Broad Institute Genome Sequencing Center for Infectious Disease"/>
            <person name="Wu L."/>
            <person name="Ma J."/>
        </authorList>
    </citation>
    <scope>NUCLEOTIDE SEQUENCE [LARGE SCALE GENOMIC DNA]</scope>
    <source>
        <strain evidence="3">CGMCC 1.15297</strain>
    </source>
</reference>
<accession>A0ABQ1FF55</accession>
<dbReference type="InterPro" id="IPR012336">
    <property type="entry name" value="Thioredoxin-like_fold"/>
</dbReference>
<dbReference type="InterPro" id="IPR036249">
    <property type="entry name" value="Thioredoxin-like_sf"/>
</dbReference>
<sequence>MMLKQITAAFAAVLAIGAAPPQSKNFVTNVTRTATGSHLIGNPEAKDTLVEFVSYTCGHCAAFEREGAELMKAQYVATGRMKFEVRHRVLNVVDMTVATGVHCLPTAKFFTAHSAMLRSQDKWLAKASSATASQQARWKAGTPRDKMRAVASDIGLYDMLVRHGLSRSQLDNCFGDPAVYQPITDQTAAASKRGINGTPTFELNGVRLAAITARDVLFVLENAIKR</sequence>
<dbReference type="SUPFAM" id="SSF52833">
    <property type="entry name" value="Thioredoxin-like"/>
    <property type="match status" value="1"/>
</dbReference>
<evidence type="ECO:0000313" key="2">
    <source>
        <dbReference type="EMBL" id="GGA07824.1"/>
    </source>
</evidence>
<name>A0ABQ1FF55_9SPHN</name>
<evidence type="ECO:0000259" key="1">
    <source>
        <dbReference type="Pfam" id="PF13462"/>
    </source>
</evidence>
<proteinExistence type="predicted"/>
<keyword evidence="3" id="KW-1185">Reference proteome</keyword>
<feature type="domain" description="Thioredoxin-like fold" evidence="1">
    <location>
        <begin position="35"/>
        <end position="215"/>
    </location>
</feature>
<dbReference type="EMBL" id="BMID01000001">
    <property type="protein sequence ID" value="GGA07824.1"/>
    <property type="molecule type" value="Genomic_DNA"/>
</dbReference>
<organism evidence="2 3">
    <name type="scientific">Blastomonas marina</name>
    <dbReference type="NCBI Taxonomy" id="1867408"/>
    <lineage>
        <taxon>Bacteria</taxon>
        <taxon>Pseudomonadati</taxon>
        <taxon>Pseudomonadota</taxon>
        <taxon>Alphaproteobacteria</taxon>
        <taxon>Sphingomonadales</taxon>
        <taxon>Sphingomonadaceae</taxon>
        <taxon>Blastomonas</taxon>
    </lineage>
</organism>
<gene>
    <name evidence="2" type="ORF">GCM10010923_17400</name>
</gene>
<protein>
    <recommendedName>
        <fullName evidence="1">Thioredoxin-like fold domain-containing protein</fullName>
    </recommendedName>
</protein>
<dbReference type="Pfam" id="PF13462">
    <property type="entry name" value="Thioredoxin_4"/>
    <property type="match status" value="1"/>
</dbReference>
<comment type="caution">
    <text evidence="2">The sequence shown here is derived from an EMBL/GenBank/DDBJ whole genome shotgun (WGS) entry which is preliminary data.</text>
</comment>
<evidence type="ECO:0000313" key="3">
    <source>
        <dbReference type="Proteomes" id="UP000603317"/>
    </source>
</evidence>
<dbReference type="Gene3D" id="1.10.40.110">
    <property type="match status" value="1"/>
</dbReference>
<dbReference type="Gene3D" id="3.40.30.10">
    <property type="entry name" value="Glutaredoxin"/>
    <property type="match status" value="1"/>
</dbReference>